<evidence type="ECO:0000256" key="2">
    <source>
        <dbReference type="ARBA" id="ARBA00023002"/>
    </source>
</evidence>
<dbReference type="EMBL" id="CP021121">
    <property type="protein sequence ID" value="ARQ70936.1"/>
    <property type="molecule type" value="Genomic_DNA"/>
</dbReference>
<dbReference type="InterPro" id="IPR013328">
    <property type="entry name" value="6PGD_dom2"/>
</dbReference>
<dbReference type="AlphaFoldDB" id="A0A1W7D1N0"/>
<keyword evidence="2" id="KW-0560">Oxidoreductase</keyword>
<keyword evidence="6" id="KW-1185">Reference proteome</keyword>
<dbReference type="Pfam" id="PF21761">
    <property type="entry name" value="RedAm-like_C"/>
    <property type="match status" value="1"/>
</dbReference>
<name>A0A1W7D1N0_9ACTN</name>
<reference evidence="5 6" key="1">
    <citation type="submission" date="2017-05" db="EMBL/GenBank/DDBJ databases">
        <title>Complete genome sequence of Streptomyces sp. SCSIO 03032 revealed the diverse biosynthetic pathways for its bioactive secondary metabolites.</title>
        <authorList>
            <person name="Ma L."/>
            <person name="Zhu Y."/>
            <person name="Zhang W."/>
            <person name="Zhang G."/>
            <person name="Tian X."/>
            <person name="Zhang S."/>
            <person name="Zhang C."/>
        </authorList>
    </citation>
    <scope>NUCLEOTIDE SEQUENCE [LARGE SCALE GENOMIC DNA]</scope>
    <source>
        <strain evidence="5 6">SCSIO 03032</strain>
    </source>
</reference>
<dbReference type="Gene3D" id="1.10.1040.10">
    <property type="entry name" value="N-(1-d-carboxylethyl)-l-norvaline Dehydrogenase, domain 2"/>
    <property type="match status" value="1"/>
</dbReference>
<dbReference type="InterPro" id="IPR036291">
    <property type="entry name" value="NAD(P)-bd_dom_sf"/>
</dbReference>
<evidence type="ECO:0000313" key="6">
    <source>
        <dbReference type="Proteomes" id="UP000194218"/>
    </source>
</evidence>
<dbReference type="InterPro" id="IPR048666">
    <property type="entry name" value="RedAm-like_C"/>
</dbReference>
<dbReference type="SUPFAM" id="SSF51735">
    <property type="entry name" value="NAD(P)-binding Rossmann-fold domains"/>
    <property type="match status" value="1"/>
</dbReference>
<dbReference type="InterPro" id="IPR006115">
    <property type="entry name" value="6PGDH_NADP-bd"/>
</dbReference>
<protein>
    <submittedName>
        <fullName evidence="5">6-phosphogluconate dehydrogenase</fullName>
    </submittedName>
</protein>
<comment type="similarity">
    <text evidence="1">Belongs to the HIBADH-related family.</text>
</comment>
<proteinExistence type="inferred from homology"/>
<dbReference type="OrthoDB" id="4029976at2"/>
<dbReference type="Proteomes" id="UP000194218">
    <property type="component" value="Chromosome"/>
</dbReference>
<dbReference type="PANTHER" id="PTHR43580:SF2">
    <property type="entry name" value="CYTOKINE-LIKE NUCLEAR FACTOR N-PAC"/>
    <property type="match status" value="1"/>
</dbReference>
<sequence length="302" mass="31876">MSNIRSAHQNPTPVTVVGLGPMGLALAGTLRDHGHHTTVWNRTAERAASLRARGARLATGVAEAVSASPLTITCLKDYETAHRVLGPAAGALPGRAVVNLNSGTPEEARAAAHWAAERGAAYLDGAIMVPPPLVGQPDAVFLYSGPRAVFDEHREAFATLGDPRYLGPDPGLAVLYNAALLDLMYATVNGLLHATALARSAELPATEFVELVRTWFMPTVIDAAFAEQAVNLGPGHYSGDVGTMEMNRTALDHITRTCLEQGVDAAAPRFMTELAERAIAAGHGEDNYLALFEVFRKAAPAA</sequence>
<dbReference type="InterPro" id="IPR051265">
    <property type="entry name" value="HIBADH-related_NP60_sf"/>
</dbReference>
<dbReference type="RefSeq" id="WP_086160774.1">
    <property type="nucleotide sequence ID" value="NZ_CP021121.1"/>
</dbReference>
<evidence type="ECO:0000259" key="3">
    <source>
        <dbReference type="Pfam" id="PF03446"/>
    </source>
</evidence>
<dbReference type="PANTHER" id="PTHR43580">
    <property type="entry name" value="OXIDOREDUCTASE GLYR1-RELATED"/>
    <property type="match status" value="1"/>
</dbReference>
<evidence type="ECO:0000259" key="4">
    <source>
        <dbReference type="Pfam" id="PF21761"/>
    </source>
</evidence>
<dbReference type="GO" id="GO:0050661">
    <property type="term" value="F:NADP binding"/>
    <property type="evidence" value="ECO:0007669"/>
    <property type="project" value="InterPro"/>
</dbReference>
<feature type="domain" description="6-phosphogluconate dehydrogenase NADP-binding" evidence="3">
    <location>
        <begin position="14"/>
        <end position="162"/>
    </location>
</feature>
<accession>A0A1W7D1N0</accession>
<organism evidence="5 6">
    <name type="scientific">Streptomyces marincola</name>
    <dbReference type="NCBI Taxonomy" id="2878388"/>
    <lineage>
        <taxon>Bacteria</taxon>
        <taxon>Bacillati</taxon>
        <taxon>Actinomycetota</taxon>
        <taxon>Actinomycetes</taxon>
        <taxon>Kitasatosporales</taxon>
        <taxon>Streptomycetaceae</taxon>
        <taxon>Streptomyces</taxon>
    </lineage>
</organism>
<dbReference type="PIRSF" id="PIRSF000103">
    <property type="entry name" value="HIBADH"/>
    <property type="match status" value="1"/>
</dbReference>
<dbReference type="GO" id="GO:0016491">
    <property type="term" value="F:oxidoreductase activity"/>
    <property type="evidence" value="ECO:0007669"/>
    <property type="project" value="UniProtKB-KW"/>
</dbReference>
<evidence type="ECO:0000256" key="1">
    <source>
        <dbReference type="ARBA" id="ARBA00009080"/>
    </source>
</evidence>
<evidence type="ECO:0000313" key="5">
    <source>
        <dbReference type="EMBL" id="ARQ70936.1"/>
    </source>
</evidence>
<dbReference type="KEGG" id="smao:CAG99_20690"/>
<feature type="domain" description="NADPH-dependent reductive aminase-like C-terminal" evidence="4">
    <location>
        <begin position="169"/>
        <end position="297"/>
    </location>
</feature>
<gene>
    <name evidence="5" type="ORF">CAG99_20690</name>
</gene>
<dbReference type="Pfam" id="PF03446">
    <property type="entry name" value="NAD_binding_2"/>
    <property type="match status" value="1"/>
</dbReference>
<dbReference type="Gene3D" id="3.40.50.720">
    <property type="entry name" value="NAD(P)-binding Rossmann-like Domain"/>
    <property type="match status" value="1"/>
</dbReference>
<dbReference type="InterPro" id="IPR015815">
    <property type="entry name" value="HIBADH-related"/>
</dbReference>